<dbReference type="EMBL" id="JRNQ01000034">
    <property type="protein sequence ID" value="KGF44557.1"/>
    <property type="molecule type" value="Genomic_DNA"/>
</dbReference>
<dbReference type="SUPFAM" id="SSF47729">
    <property type="entry name" value="IHF-like DNA-binding proteins"/>
    <property type="match status" value="1"/>
</dbReference>
<name>A0A096BPG5_9BACT</name>
<feature type="compositionally biased region" description="Polar residues" evidence="4">
    <location>
        <begin position="348"/>
        <end position="358"/>
    </location>
</feature>
<keyword evidence="2 6" id="KW-0238">DNA-binding</keyword>
<proteinExistence type="inferred from homology"/>
<dbReference type="GO" id="GO:0003677">
    <property type="term" value="F:DNA binding"/>
    <property type="evidence" value="ECO:0007669"/>
    <property type="project" value="UniProtKB-KW"/>
</dbReference>
<dbReference type="InterPro" id="IPR010992">
    <property type="entry name" value="IHF-like_DNA-bd_dom_sf"/>
</dbReference>
<evidence type="ECO:0000256" key="1">
    <source>
        <dbReference type="ARBA" id="ARBA00010529"/>
    </source>
</evidence>
<dbReference type="SMART" id="SM00411">
    <property type="entry name" value="BHL"/>
    <property type="match status" value="1"/>
</dbReference>
<dbReference type="Gene3D" id="4.10.520.10">
    <property type="entry name" value="IHF-like DNA-binding proteins"/>
    <property type="match status" value="1"/>
</dbReference>
<evidence type="ECO:0000256" key="5">
    <source>
        <dbReference type="SAM" id="Phobius"/>
    </source>
</evidence>
<keyword evidence="5" id="KW-0472">Membrane</keyword>
<evidence type="ECO:0000313" key="7">
    <source>
        <dbReference type="Proteomes" id="UP000029525"/>
    </source>
</evidence>
<evidence type="ECO:0000313" key="6">
    <source>
        <dbReference type="EMBL" id="KGF44557.1"/>
    </source>
</evidence>
<dbReference type="PANTHER" id="PTHR33175:SF2">
    <property type="entry name" value="INTEGRATION HOST FACTOR SUBUNIT ALPHA"/>
    <property type="match status" value="1"/>
</dbReference>
<gene>
    <name evidence="6" type="ORF">HMPREF0647_06315</name>
</gene>
<dbReference type="GO" id="GO:0005829">
    <property type="term" value="C:cytosol"/>
    <property type="evidence" value="ECO:0007669"/>
    <property type="project" value="TreeGrafter"/>
</dbReference>
<evidence type="ECO:0000256" key="4">
    <source>
        <dbReference type="SAM" id="MobiDB-lite"/>
    </source>
</evidence>
<feature type="region of interest" description="Disordered" evidence="4">
    <location>
        <begin position="253"/>
        <end position="281"/>
    </location>
</feature>
<evidence type="ECO:0000256" key="3">
    <source>
        <dbReference type="RuleBase" id="RU003939"/>
    </source>
</evidence>
<dbReference type="OrthoDB" id="9811567at2"/>
<dbReference type="RefSeq" id="WP_036867129.1">
    <property type="nucleotide sequence ID" value="NZ_JRNQ01000034.1"/>
</dbReference>
<protein>
    <submittedName>
        <fullName evidence="6">DNA-binding protein</fullName>
    </submittedName>
</protein>
<feature type="transmembrane region" description="Helical" evidence="5">
    <location>
        <begin position="290"/>
        <end position="310"/>
    </location>
</feature>
<comment type="caution">
    <text evidence="6">The sequence shown here is derived from an EMBL/GenBank/DDBJ whole genome shotgun (WGS) entry which is preliminary data.</text>
</comment>
<keyword evidence="5" id="KW-1133">Transmembrane helix</keyword>
<organism evidence="6 7">
    <name type="scientific">Prevotella bivia DNF00320</name>
    <dbReference type="NCBI Taxonomy" id="1401068"/>
    <lineage>
        <taxon>Bacteria</taxon>
        <taxon>Pseudomonadati</taxon>
        <taxon>Bacteroidota</taxon>
        <taxon>Bacteroidia</taxon>
        <taxon>Bacteroidales</taxon>
        <taxon>Prevotellaceae</taxon>
        <taxon>Prevotella</taxon>
    </lineage>
</organism>
<reference evidence="6 7" key="1">
    <citation type="submission" date="2014-07" db="EMBL/GenBank/DDBJ databases">
        <authorList>
            <person name="McCorrison J."/>
            <person name="Sanka R."/>
            <person name="Torralba M."/>
            <person name="Gillis M."/>
            <person name="Haft D.H."/>
            <person name="Methe B."/>
            <person name="Sutton G."/>
            <person name="Nelson K.E."/>
        </authorList>
    </citation>
    <scope>NUCLEOTIDE SEQUENCE [LARGE SCALE GENOMIC DNA]</scope>
    <source>
        <strain evidence="6 7">DNF00320</strain>
    </source>
</reference>
<dbReference type="Proteomes" id="UP000029525">
    <property type="component" value="Unassembled WGS sequence"/>
</dbReference>
<feature type="region of interest" description="Disordered" evidence="4">
    <location>
        <begin position="110"/>
        <end position="133"/>
    </location>
</feature>
<dbReference type="GO" id="GO:0030527">
    <property type="term" value="F:structural constituent of chromatin"/>
    <property type="evidence" value="ECO:0007669"/>
    <property type="project" value="InterPro"/>
</dbReference>
<accession>A0A096BPG5</accession>
<dbReference type="AlphaFoldDB" id="A0A096BPG5"/>
<comment type="similarity">
    <text evidence="1 3">Belongs to the bacterial histone-like protein family.</text>
</comment>
<feature type="compositionally biased region" description="Basic and acidic residues" evidence="4">
    <location>
        <begin position="253"/>
        <end position="263"/>
    </location>
</feature>
<sequence>MAKGSIQSLAIAIAKKYKLSNVDATKFVEAIFDIVTEELKNNGQVKIKGLGTFKVQSVKPRESVNVNTGERVLIEGHDKISFTPDATMKELVNKPFSQFETVVLNDGVDFEEEKTPIDNTSDEDDSTSEDISMSNSEEIPIVKSDKTLLDDVAVVKHKELKPIICEGSEQQKEVVEALYTSETSAPCSEGLKIERDEDNIVENKEFKVDDDDSDTIEKSTSSSESTIVIDEVKKTSGSTPLIGKSTLKPDVKKETAPIEDLKRNRQTASMPVDDFDDGEPTDDEREMRTLWRILVCVLVITVLAFGGYYIKQSFNDQRESKEVVKKNIIKTSKKIVLVSKKKTPSPAPQSSVTDTTSSENDEAAKYVSLSSDPKIRYGAYNIIGIEKVVVLKKGETMASYSRKSLGPDMVGYFQVLNGVDEMKEGDTLKVPKVEYRPQYQNRK</sequence>
<evidence type="ECO:0000256" key="2">
    <source>
        <dbReference type="ARBA" id="ARBA00023125"/>
    </source>
</evidence>
<keyword evidence="5" id="KW-0812">Transmembrane</keyword>
<dbReference type="PANTHER" id="PTHR33175">
    <property type="entry name" value="DNA-BINDING PROTEIN HU"/>
    <property type="match status" value="1"/>
</dbReference>
<dbReference type="Pfam" id="PF00216">
    <property type="entry name" value="Bac_DNA_binding"/>
    <property type="match status" value="1"/>
</dbReference>
<dbReference type="InterPro" id="IPR000119">
    <property type="entry name" value="Hist_DNA-bd"/>
</dbReference>
<feature type="region of interest" description="Disordered" evidence="4">
    <location>
        <begin position="340"/>
        <end position="360"/>
    </location>
</feature>